<reference evidence="4" key="1">
    <citation type="submission" date="2016-10" db="EMBL/GenBank/DDBJ databases">
        <authorList>
            <person name="Varghese N."/>
            <person name="Submissions S."/>
        </authorList>
    </citation>
    <scope>NUCLEOTIDE SEQUENCE [LARGE SCALE GENOMIC DNA]</scope>
    <source>
        <strain evidence="4">CGMCC 4.3530</strain>
    </source>
</reference>
<sequence>MRDTGGVSKRSAGILLFKVEDGSPQVLVVHPGGPFWRKKDAGAWSIPKGEHEPDEDARSAAVREFAEETGMPLTDRELSPLGEVKQRNGKLVTAWAVEGDFDPTTLRSNEFEVEWPPKSGRRQSFPEVDRALWCDPDTAREKLNPAQAEFVDRLLDLLRSTGRLPR</sequence>
<dbReference type="STRING" id="418495.SAMN05216215_105729"/>
<dbReference type="InterPro" id="IPR015797">
    <property type="entry name" value="NUDIX_hydrolase-like_dom_sf"/>
</dbReference>
<feature type="domain" description="Nudix hydrolase" evidence="2">
    <location>
        <begin position="7"/>
        <end position="156"/>
    </location>
</feature>
<keyword evidence="1 3" id="KW-0378">Hydrolase</keyword>
<dbReference type="InterPro" id="IPR020084">
    <property type="entry name" value="NUDIX_hydrolase_CS"/>
</dbReference>
<dbReference type="CDD" id="cd04662">
    <property type="entry name" value="NUDIX_Hydrolase"/>
    <property type="match status" value="1"/>
</dbReference>
<organism evidence="3 4">
    <name type="scientific">Saccharopolyspora shandongensis</name>
    <dbReference type="NCBI Taxonomy" id="418495"/>
    <lineage>
        <taxon>Bacteria</taxon>
        <taxon>Bacillati</taxon>
        <taxon>Actinomycetota</taxon>
        <taxon>Actinomycetes</taxon>
        <taxon>Pseudonocardiales</taxon>
        <taxon>Pseudonocardiaceae</taxon>
        <taxon>Saccharopolyspora</taxon>
    </lineage>
</organism>
<evidence type="ECO:0000313" key="4">
    <source>
        <dbReference type="Proteomes" id="UP000199529"/>
    </source>
</evidence>
<evidence type="ECO:0000313" key="3">
    <source>
        <dbReference type="EMBL" id="SDZ28505.1"/>
    </source>
</evidence>
<dbReference type="InterPro" id="IPR051325">
    <property type="entry name" value="Nudix_hydrolase_domain"/>
</dbReference>
<dbReference type="PANTHER" id="PTHR21340:SF7">
    <property type="entry name" value="NUDIX HYDROLASE DOMAIN-CONTAINING PROTEIN"/>
    <property type="match status" value="1"/>
</dbReference>
<dbReference type="Pfam" id="PF00293">
    <property type="entry name" value="NUDIX"/>
    <property type="match status" value="1"/>
</dbReference>
<proteinExistence type="predicted"/>
<gene>
    <name evidence="3" type="ORF">SAMN05216215_105729</name>
</gene>
<protein>
    <submittedName>
        <fullName evidence="3">Predicted NTP pyrophosphohydrolase, NUDIX family</fullName>
    </submittedName>
</protein>
<dbReference type="PANTHER" id="PTHR21340">
    <property type="entry name" value="DIADENOSINE 5,5-P1,P4-TETRAPHOSPHATE PYROPHOSPHOHYDROLASE MUTT"/>
    <property type="match status" value="1"/>
</dbReference>
<dbReference type="Gene3D" id="3.90.79.10">
    <property type="entry name" value="Nucleoside Triphosphate Pyrophosphohydrolase"/>
    <property type="match status" value="1"/>
</dbReference>
<dbReference type="AlphaFoldDB" id="A0A1H3RT62"/>
<evidence type="ECO:0000256" key="1">
    <source>
        <dbReference type="ARBA" id="ARBA00022801"/>
    </source>
</evidence>
<evidence type="ECO:0000259" key="2">
    <source>
        <dbReference type="PROSITE" id="PS51462"/>
    </source>
</evidence>
<dbReference type="GO" id="GO:0006167">
    <property type="term" value="P:AMP biosynthetic process"/>
    <property type="evidence" value="ECO:0007669"/>
    <property type="project" value="TreeGrafter"/>
</dbReference>
<dbReference type="EMBL" id="FNOK01000057">
    <property type="protein sequence ID" value="SDZ28505.1"/>
    <property type="molecule type" value="Genomic_DNA"/>
</dbReference>
<dbReference type="PROSITE" id="PS51462">
    <property type="entry name" value="NUDIX"/>
    <property type="match status" value="1"/>
</dbReference>
<dbReference type="PROSITE" id="PS00893">
    <property type="entry name" value="NUDIX_BOX"/>
    <property type="match status" value="1"/>
</dbReference>
<dbReference type="SUPFAM" id="SSF55811">
    <property type="entry name" value="Nudix"/>
    <property type="match status" value="1"/>
</dbReference>
<keyword evidence="4" id="KW-1185">Reference proteome</keyword>
<dbReference type="Proteomes" id="UP000199529">
    <property type="component" value="Unassembled WGS sequence"/>
</dbReference>
<name>A0A1H3RT62_9PSEU</name>
<accession>A0A1H3RT62</accession>
<dbReference type="GO" id="GO:0004081">
    <property type="term" value="F:bis(5'-nucleosyl)-tetraphosphatase (asymmetrical) activity"/>
    <property type="evidence" value="ECO:0007669"/>
    <property type="project" value="TreeGrafter"/>
</dbReference>
<dbReference type="InterPro" id="IPR000086">
    <property type="entry name" value="NUDIX_hydrolase_dom"/>
</dbReference>
<dbReference type="GO" id="GO:0006754">
    <property type="term" value="P:ATP biosynthetic process"/>
    <property type="evidence" value="ECO:0007669"/>
    <property type="project" value="TreeGrafter"/>
</dbReference>